<evidence type="ECO:0000313" key="2">
    <source>
        <dbReference type="Proteomes" id="UP000015347"/>
    </source>
</evidence>
<organism evidence="1 2">
    <name type="scientific">Salipiger mucosus DSM 16094</name>
    <dbReference type="NCBI Taxonomy" id="1123237"/>
    <lineage>
        <taxon>Bacteria</taxon>
        <taxon>Pseudomonadati</taxon>
        <taxon>Pseudomonadota</taxon>
        <taxon>Alphaproteobacteria</taxon>
        <taxon>Rhodobacterales</taxon>
        <taxon>Roseobacteraceae</taxon>
        <taxon>Salipiger</taxon>
    </lineage>
</organism>
<accession>S9QWT5</accession>
<dbReference type="eggNOG" id="COG1215">
    <property type="taxonomic scope" value="Bacteria"/>
</dbReference>
<dbReference type="STRING" id="1123237.Salmuc_01817"/>
<evidence type="ECO:0000313" key="1">
    <source>
        <dbReference type="EMBL" id="EPX84042.1"/>
    </source>
</evidence>
<dbReference type="EMBL" id="APVH01000013">
    <property type="protein sequence ID" value="EPX84042.1"/>
    <property type="molecule type" value="Genomic_DNA"/>
</dbReference>
<dbReference type="HOGENOM" id="CLU_658705_0_0_5"/>
<comment type="caution">
    <text evidence="1">The sequence shown here is derived from an EMBL/GenBank/DDBJ whole genome shotgun (WGS) entry which is preliminary data.</text>
</comment>
<dbReference type="AlphaFoldDB" id="S9QWT5"/>
<dbReference type="SUPFAM" id="SSF53335">
    <property type="entry name" value="S-adenosyl-L-methionine-dependent methyltransferases"/>
    <property type="match status" value="1"/>
</dbReference>
<sequence>MKCAVITPIGPGHAELYQTQCLASIRAAAAYSTGPFDEIIPFGMDDTAGTYGRSARRNSAIQEASRAGVEWVFFLDADDVLAPNAFEAFGDIMKSEPDLDAVWGLICNYDQQGEPVLREGQVVSLNSREEFLGVKPYFSIQIGAFMKTECVARFGFDVDLNAGEDFKLYYQMWETFRCAKRPAIFFINRIGQHSSGPRSATGRDWVETVHRQWYEQIRNAAAVASLPHGSDEGEPLHAPISNPDDPIQAVHTECEFFARPALDALKDRFGKDRPLRVLQVGADRGNNLLYFDYHMTLDRLMLVEPDAEAAGIVTDTARINRSDGRLDTGGIGACWEDLPGLLYTQSVDLITINQPGHEVEILESLAAEISAQRPLVWVEMARGNVMPVIQHLSRAHRYRPCGNFGNASTTSYFFSSQ</sequence>
<dbReference type="OrthoDB" id="5679686at2"/>
<dbReference type="SUPFAM" id="SSF53448">
    <property type="entry name" value="Nucleotide-diphospho-sugar transferases"/>
    <property type="match status" value="1"/>
</dbReference>
<dbReference type="InterPro" id="IPR029044">
    <property type="entry name" value="Nucleotide-diphossugar_trans"/>
</dbReference>
<reference evidence="2" key="1">
    <citation type="journal article" date="2014" name="Stand. Genomic Sci.">
        <title>Genome sequence of the exopolysaccharide-producing Salipiger mucosus type strain (DSM 16094(T)), a moderately halophilic member of the Roseobacter clade.</title>
        <authorList>
            <person name="Riedel T."/>
            <person name="Spring S."/>
            <person name="Fiebig A."/>
            <person name="Petersen J."/>
            <person name="Kyrpides N.C."/>
            <person name="Goker M."/>
            <person name="Klenk H.P."/>
        </authorList>
    </citation>
    <scope>NUCLEOTIDE SEQUENCE [LARGE SCALE GENOMIC DNA]</scope>
    <source>
        <strain evidence="2">DSM 16094</strain>
    </source>
</reference>
<dbReference type="RefSeq" id="WP_020038236.1">
    <property type="nucleotide sequence ID" value="NZ_KE557274.1"/>
</dbReference>
<dbReference type="Gene3D" id="3.90.550.10">
    <property type="entry name" value="Spore Coat Polysaccharide Biosynthesis Protein SpsA, Chain A"/>
    <property type="match status" value="1"/>
</dbReference>
<dbReference type="InterPro" id="IPR029063">
    <property type="entry name" value="SAM-dependent_MTases_sf"/>
</dbReference>
<gene>
    <name evidence="1" type="ORF">Salmuc_01817</name>
</gene>
<keyword evidence="2" id="KW-1185">Reference proteome</keyword>
<dbReference type="Proteomes" id="UP000015347">
    <property type="component" value="Unassembled WGS sequence"/>
</dbReference>
<name>S9QWT5_9RHOB</name>
<protein>
    <submittedName>
        <fullName evidence="1">Uncharacterized protein</fullName>
    </submittedName>
</protein>
<proteinExistence type="predicted"/>